<dbReference type="InterPro" id="IPR000330">
    <property type="entry name" value="SNF2_N"/>
</dbReference>
<dbReference type="FunFam" id="3.40.50.10810:FF:000016">
    <property type="entry name" value="Chromatin structure-remodeling complex protein SYD"/>
    <property type="match status" value="1"/>
</dbReference>
<evidence type="ECO:0000256" key="1">
    <source>
        <dbReference type="ARBA" id="ARBA00004123"/>
    </source>
</evidence>
<dbReference type="PROSITE" id="PS51194">
    <property type="entry name" value="HELICASE_CTER"/>
    <property type="match status" value="1"/>
</dbReference>
<feature type="compositionally biased region" description="Basic and acidic residues" evidence="8">
    <location>
        <begin position="198"/>
        <end position="213"/>
    </location>
</feature>
<feature type="compositionally biased region" description="Basic and acidic residues" evidence="8">
    <location>
        <begin position="172"/>
        <end position="189"/>
    </location>
</feature>
<keyword evidence="5" id="KW-0067">ATP-binding</keyword>
<evidence type="ECO:0000259" key="11">
    <source>
        <dbReference type="PROSITE" id="PS51204"/>
    </source>
</evidence>
<feature type="compositionally biased region" description="Basic residues" evidence="8">
    <location>
        <begin position="1639"/>
        <end position="1649"/>
    </location>
</feature>
<dbReference type="GO" id="GO:0045944">
    <property type="term" value="P:positive regulation of transcription by RNA polymerase II"/>
    <property type="evidence" value="ECO:0000318"/>
    <property type="project" value="GO_Central"/>
</dbReference>
<feature type="compositionally biased region" description="Basic and acidic residues" evidence="8">
    <location>
        <begin position="624"/>
        <end position="633"/>
    </location>
</feature>
<dbReference type="PROSITE" id="PS51204">
    <property type="entry name" value="HSA"/>
    <property type="match status" value="1"/>
</dbReference>
<dbReference type="InterPro" id="IPR014012">
    <property type="entry name" value="HSA_dom"/>
</dbReference>
<dbReference type="InterPro" id="IPR029295">
    <property type="entry name" value="SnAC"/>
</dbReference>
<dbReference type="Pfam" id="PF00271">
    <property type="entry name" value="Helicase_C"/>
    <property type="match status" value="1"/>
</dbReference>
<dbReference type="GO" id="GO:0005634">
    <property type="term" value="C:nucleus"/>
    <property type="evidence" value="ECO:0000318"/>
    <property type="project" value="GO_Central"/>
</dbReference>
<dbReference type="InterPro" id="IPR014001">
    <property type="entry name" value="Helicase_ATP-bd"/>
</dbReference>
<comment type="subcellular location">
    <subcellularLocation>
        <location evidence="1">Nucleus</location>
    </subcellularLocation>
</comment>
<feature type="region of interest" description="Disordered" evidence="8">
    <location>
        <begin position="1555"/>
        <end position="1591"/>
    </location>
</feature>
<dbReference type="InterPro" id="IPR027417">
    <property type="entry name" value="P-loop_NTPase"/>
</dbReference>
<evidence type="ECO:0008006" key="14">
    <source>
        <dbReference type="Google" id="ProtNLM"/>
    </source>
</evidence>
<dbReference type="GO" id="GO:0005524">
    <property type="term" value="F:ATP binding"/>
    <property type="evidence" value="ECO:0007669"/>
    <property type="project" value="UniProtKB-KW"/>
</dbReference>
<evidence type="ECO:0000259" key="10">
    <source>
        <dbReference type="PROSITE" id="PS51194"/>
    </source>
</evidence>
<keyword evidence="2" id="KW-0547">Nucleotide-binding</keyword>
<sequence length="3339" mass="368694">MNSSQQVEVEAAKLLQKLIQESKDEPAKLARKLFLICQHMKMSGKEQSPPYQVISRAMESVIEQHGLDRDGLKTSFFPVASETGDIGNVRFKANETPETIGGTNAFLTGASMGSWQASSSGHNSEGVTGVGEMNKNDIVASNRLPIEPKRTENHCTPATLPMEDSRPTNSQENRDTKSNKQVAKRDNKRTSAKRKRSEIKSAVDSHSDDHKMADAASTGFDPKKEKLNRISSDFSTYPMLKTGYTNLSAQASGKNLETQQRSLLSGIETSAAITSSRMVMGQGGDNLDKTANPYKASQGGGALVDVGRSSKSLVSASSNMPFKERHLKQLRAQCLVFLAFRNNLVPRKNHLEIALGESYLQDGLGDNKAKEVHMKETSNSCEGTSLGNLSSDIREPRKDIPVKNTASSSPTEVFIEAGSSFNNSESAKRNHLSAVSHMPLTSEGWKQVSTFNKKTDGLQKSLYGRDSSENANDQVAWMSRSSSLSNFGNPQKLGMSTLMATGMDGDVHNATKSVVQAQHESSQVYYAGSTEVKENISNNANREVEKSNYFMGTSRNISKNIHVSQIEMPPTSTLSMTDKVLIGTESGDLKDDVIDTQRFHGSDGFKTIVFSDSPKASSNALPDKFTKREEGNKPELNNTHNSPPMHSTSEKWIIDQQKKKHFNEQTWILKQRRADERIRNCFIKLKESVSSSEDISAKTKIVIELKKLQLLKLQRSLRSEFLNDFFKPVTPDIERLKLVKKHKHGRRVKQLEKYEHKMKEERQKRVRERQKEFFGELEVHKEKLEENFKMKRERLKVFNRHIKDFHKRKERIHREKTDRIQREKINLLKNNDVEGYLRMVQDAKSDRVRKLLKETETYLQNLGSKLQDAKAIARMEMDDNGENMVENNESFIDNIDETDEAQHYLESNQKYYKMAHSVKETIEEQPASLVGGKLREYQLNGLRWLVSLYNNNLNGILADEMGLGKTVQVISLICYLMEMKNDRGPFLVVVPSSVLPGWEHELNFWAPGINKIAYAGPPEERRRVFKEMIVRQKFNVLLTTYEYLMNKHDRPKLSKIQWHYIIIDEGHRIKNASCKLNADLKYYQSSHRLLLTGTPLQNNLEELWALLNFLLPSIFNSAEDFSQWFNKPFASSGDCSPDEALLSEEENLLVINRLHQVLRPFVLRRLKHKVENELPEKIERLVRCDASAYQKLLMKRVDDNLGSLGNSKGRSVHNSVMELRNICNHPYISQLHSDEVDNLIPTHYLPPIVRLCGKLEMLDRLLPKLKATNHRVLFFSTMTRLLDVMEEYLTWKQYCYLRLDGHTSGNDRGNLIHEFNRSDSSAFIFLLSIRAGGVGVNLQAADTVIIFDTDWNPQVDLQAQARAHRIGQKRDVLVLRLETVDSVEEQVRAAAEHKLGVANQSITAGFFDNNTSAEDRREYLESLLREHKKEETAHVLDDDALNDILARSESEIEIFEAVDKQRHEEEMTSWQRLTQGRVKKDGEVLPLPSRLVTDEDLIQLYQAVQIYDRSNAGIKQKGDSGGLDTKHYGRGKRAREVRSYEDQWTEEEFEKLCQVEPLDSESPKMEDASSDLCSIKESPETKTDASEPPVSQSLKDAVRLLKQSQLLADKLPIEALSTLKEPLLQFNSVHGSSKDNPKPAKRGRGRPKRVTSDTTSIPPVTSTSSRILRMQEMGSQNEELALPSVKEDTVKLQQDPVGEATSGSITTSAVTTPLTGKGRARKTKGGELTRNRAKKHCLGLSATAHEGFIGSSSTRCNKSQAKSDVFGPEMNTANTDQLALKSKKLEETVDVCLVQSGNMLGPSEQVGKTQLNSSETHSEKSQISQKIVPVSISEHPKDNDNTPILVKRKREKKTSKKTVARGTKRNLQMIESDHGAFKNIITKNLNEKDEKNKNVNHGDIVPGSILHSEDEKSKTSSSSCLPTEKLADKFELCRQVAVQENLQNTSGNVTGLIDDMCDFQKVKGIEHLPDIAKDVNLPPHDIDRGNSKHLINKASDQLSIISTSLSESVQVMGVENIDSLAFPITSEQKSPALMNEVYSNQSLIVTAVSEVQTSVRDVSNTDSLKKVLKTSSLSEPNTMLNRDSVVHAKTCKTSFPKGKNLTSLYSSVVLAITGSADGNLKQSNKDNTLNTEYLDVKEPPQVSPIRNENSMEVLGAPSVCGSAPPVISSVSGSIESSVQDKVTEVESHLISGDFEVAVGSPCCKVELPSVDISIKECSATSDSVLFNIPEESILSYEKGNAVPNVSPDTPNTVSIVAQVTDLSPTVETSSAQQLKNIHEFKSDQVNQIKKNIVNDSFNSCSQSVDAYQAKAIIVEEERKDVIKEDFSNGLASEDLSLAVSSVPPTLPQVNISSGNMGSASDEVQTIFSQDKDKYQNSIVSSGPLILPEVKNSSANMRSAADEKLTGIPEVQTAISQDKEKDQNLSEMIVDDGKCKQLSFPIETEKIFHIDNTCAEPDSIYPPCADTLVDHKEPSFNAIDEKSLSFSTKLEYAVALSETTVSPESTQIHDGIISKQSVCLEETDLVSRAAADYIGGSISEQESPCERNGFSIKMEKVSVDTTTLEPDSMPSTLPTLGTHGSISEQESPCERNGFSIKMEKVSVDTTTLEPDSMPSTLPTLGTHGSMNILSAVCVSSSKDMEETIGMAHDTLHFTTTQPSRDVLGCEFIAANLNLIESFPLVGNSDHLDEGLRRHTENLSSGERISVLEPMSEIPKNSSAVGFIAEKCKPVTLSNHVTEESKVENATVSEMSKFSLQKESLSASGNKDCESVESGHVVDKLSLSFSGFSCNEERNHSAEATGTDIPNCNNGSEEEICVTMQTGISVSFDDLTVSDGMHTTINALECSSDEQHIATNKEIQKSVGSTSEDTATHHLISNLSEATLNEDHSVYVKYAEIDNTEVPLKDENHEIKITEQPLDGDHLESLPSHGDCGKNETANNLTSVTPQYKVSSSLEPPTVVHSEAAFIGEDNPSKSPASPGIIPVDVIPSETNGISTTFVTTDISLGSVEIPIEENYASLPENSDLLQSQCIISSSVDHVKPLVMSQSGEVASVGDNNNPSELPASPGMNAVDVIISEINTSSTTHHIVVNTSLESSVDIGEEMKESLSQNSVQVPFQHVVSSSLEPSYTTAHSVDATSTEDSNPLDSSASFGVTSQNVIPPGNNINSTTYFGAGISLGPSKVSGEGVVASLPECSDQVPSHYTISSSVEPLPPTIAQSVEAASVEDNNPSESFASLELLAVEVNAHASNISSTTDAVREVYLGSSEGPIEGNVCHKLPEISQAIKLEKDELDERNAKINSHFESEQTNLESFPNIQEQEHQQEQEQKQECIADPVDSSSVV</sequence>
<feature type="region of interest" description="Disordered" evidence="8">
    <location>
        <begin position="140"/>
        <end position="224"/>
    </location>
</feature>
<dbReference type="PANTHER" id="PTHR10799">
    <property type="entry name" value="SNF2/RAD54 HELICASE FAMILY"/>
    <property type="match status" value="1"/>
</dbReference>
<evidence type="ECO:0000256" key="5">
    <source>
        <dbReference type="ARBA" id="ARBA00022840"/>
    </source>
</evidence>
<feature type="coiled-coil region" evidence="7">
    <location>
        <begin position="751"/>
        <end position="801"/>
    </location>
</feature>
<feature type="domain" description="Helicase ATP-binding" evidence="9">
    <location>
        <begin position="946"/>
        <end position="1113"/>
    </location>
</feature>
<dbReference type="GO" id="GO:0140750">
    <property type="term" value="F:nucleosome array spacer activity"/>
    <property type="evidence" value="ECO:0000318"/>
    <property type="project" value="GO_Central"/>
</dbReference>
<dbReference type="CDD" id="cd17996">
    <property type="entry name" value="DEXHc_SMARCA2_SMARCA4"/>
    <property type="match status" value="1"/>
</dbReference>
<dbReference type="OrthoDB" id="5857104at2759"/>
<evidence type="ECO:0000256" key="7">
    <source>
        <dbReference type="SAM" id="Coils"/>
    </source>
</evidence>
<feature type="region of interest" description="Disordered" evidence="8">
    <location>
        <begin position="3129"/>
        <end position="3152"/>
    </location>
</feature>
<dbReference type="SMART" id="SM00490">
    <property type="entry name" value="HELICc"/>
    <property type="match status" value="1"/>
</dbReference>
<dbReference type="FunFam" id="3.40.50.300:FF:000871">
    <property type="entry name" value="Chromatin structure-remodeling complex protein SYD"/>
    <property type="match status" value="1"/>
</dbReference>
<evidence type="ECO:0000256" key="2">
    <source>
        <dbReference type="ARBA" id="ARBA00022741"/>
    </source>
</evidence>
<dbReference type="GO" id="GO:0016787">
    <property type="term" value="F:hydrolase activity"/>
    <property type="evidence" value="ECO:0007669"/>
    <property type="project" value="UniProtKB-KW"/>
</dbReference>
<feature type="region of interest" description="Disordered" evidence="8">
    <location>
        <begin position="2561"/>
        <end position="2587"/>
    </location>
</feature>
<evidence type="ECO:0000256" key="6">
    <source>
        <dbReference type="ARBA" id="ARBA00023242"/>
    </source>
</evidence>
<dbReference type="GO" id="GO:0004386">
    <property type="term" value="F:helicase activity"/>
    <property type="evidence" value="ECO:0007669"/>
    <property type="project" value="UniProtKB-KW"/>
</dbReference>
<dbReference type="Proteomes" id="UP000036987">
    <property type="component" value="Unassembled WGS sequence"/>
</dbReference>
<dbReference type="GO" id="GO:0003682">
    <property type="term" value="F:chromatin binding"/>
    <property type="evidence" value="ECO:0000318"/>
    <property type="project" value="GO_Central"/>
</dbReference>
<feature type="compositionally biased region" description="Polar residues" evidence="8">
    <location>
        <begin position="1701"/>
        <end position="1714"/>
    </location>
</feature>
<feature type="compositionally biased region" description="Polar residues" evidence="8">
    <location>
        <begin position="2561"/>
        <end position="2585"/>
    </location>
</feature>
<feature type="region of interest" description="Disordered" evidence="8">
    <location>
        <begin position="1698"/>
        <end position="1729"/>
    </location>
</feature>
<keyword evidence="3" id="KW-0378">Hydrolase</keyword>
<feature type="compositionally biased region" description="Polar residues" evidence="8">
    <location>
        <begin position="3303"/>
        <end position="3313"/>
    </location>
</feature>
<feature type="region of interest" description="Disordered" evidence="8">
    <location>
        <begin position="614"/>
        <end position="649"/>
    </location>
</feature>
<dbReference type="InterPro" id="IPR049730">
    <property type="entry name" value="SNF2/RAD54-like_C"/>
</dbReference>
<dbReference type="STRING" id="29655.A0A0K9PDQ0"/>
<dbReference type="InterPro" id="IPR001650">
    <property type="entry name" value="Helicase_C-like"/>
</dbReference>
<evidence type="ECO:0000313" key="13">
    <source>
        <dbReference type="Proteomes" id="UP000036987"/>
    </source>
</evidence>
<accession>A0A0K9PDQ0</accession>
<dbReference type="InterPro" id="IPR038718">
    <property type="entry name" value="SNF2-like_sf"/>
</dbReference>
<proteinExistence type="predicted"/>
<feature type="compositionally biased region" description="Polar residues" evidence="8">
    <location>
        <begin position="377"/>
        <end position="391"/>
    </location>
</feature>
<dbReference type="Pfam" id="PF00176">
    <property type="entry name" value="SNF2-rel_dom"/>
    <property type="match status" value="1"/>
</dbReference>
<evidence type="ECO:0000259" key="9">
    <source>
        <dbReference type="PROSITE" id="PS51192"/>
    </source>
</evidence>
<dbReference type="GO" id="GO:0042393">
    <property type="term" value="F:histone binding"/>
    <property type="evidence" value="ECO:0007669"/>
    <property type="project" value="InterPro"/>
</dbReference>
<evidence type="ECO:0000256" key="3">
    <source>
        <dbReference type="ARBA" id="ARBA00022801"/>
    </source>
</evidence>
<evidence type="ECO:0000256" key="8">
    <source>
        <dbReference type="SAM" id="MobiDB-lite"/>
    </source>
</evidence>
<feature type="compositionally biased region" description="Basic and acidic residues" evidence="8">
    <location>
        <begin position="3315"/>
        <end position="3328"/>
    </location>
</feature>
<feature type="region of interest" description="Disordered" evidence="8">
    <location>
        <begin position="1627"/>
        <end position="1666"/>
    </location>
</feature>
<feature type="compositionally biased region" description="Basic and acidic residues" evidence="8">
    <location>
        <begin position="392"/>
        <end position="401"/>
    </location>
</feature>
<dbReference type="Gene3D" id="3.40.50.10810">
    <property type="entry name" value="Tandem AAA-ATPase domain"/>
    <property type="match status" value="1"/>
</dbReference>
<dbReference type="SMART" id="SM01314">
    <property type="entry name" value="SnAC"/>
    <property type="match status" value="1"/>
</dbReference>
<dbReference type="GO" id="GO:0031507">
    <property type="term" value="P:heterochromatin formation"/>
    <property type="evidence" value="ECO:0000318"/>
    <property type="project" value="GO_Central"/>
</dbReference>
<comment type="caution">
    <text evidence="12">The sequence shown here is derived from an EMBL/GenBank/DDBJ whole genome shotgun (WGS) entry which is preliminary data.</text>
</comment>
<keyword evidence="13" id="KW-1185">Reference proteome</keyword>
<dbReference type="Gene3D" id="3.40.50.300">
    <property type="entry name" value="P-loop containing nucleotide triphosphate hydrolases"/>
    <property type="match status" value="1"/>
</dbReference>
<feature type="compositionally biased region" description="Low complexity" evidence="8">
    <location>
        <begin position="1652"/>
        <end position="1665"/>
    </location>
</feature>
<keyword evidence="7" id="KW-0175">Coiled coil</keyword>
<keyword evidence="6" id="KW-0539">Nucleus</keyword>
<gene>
    <name evidence="12" type="ORF">ZOSMA_27G01460</name>
</gene>
<feature type="domain" description="Helicase C-terminal" evidence="10">
    <location>
        <begin position="1257"/>
        <end position="1403"/>
    </location>
</feature>
<dbReference type="Pfam" id="PF14619">
    <property type="entry name" value="SnAC"/>
    <property type="match status" value="1"/>
</dbReference>
<feature type="region of interest" description="Disordered" evidence="8">
    <location>
        <begin position="1890"/>
        <end position="1920"/>
    </location>
</feature>
<feature type="region of interest" description="Disordered" evidence="8">
    <location>
        <begin position="1513"/>
        <end position="1536"/>
    </location>
</feature>
<evidence type="ECO:0000313" key="12">
    <source>
        <dbReference type="EMBL" id="KMZ67091.1"/>
    </source>
</evidence>
<dbReference type="CDD" id="cd18793">
    <property type="entry name" value="SF2_C_SNF"/>
    <property type="match status" value="1"/>
</dbReference>
<feature type="region of interest" description="Disordered" evidence="8">
    <location>
        <begin position="375"/>
        <end position="406"/>
    </location>
</feature>
<keyword evidence="4" id="KW-0347">Helicase</keyword>
<feature type="domain" description="HSA" evidence="11">
    <location>
        <begin position="756"/>
        <end position="830"/>
    </location>
</feature>
<dbReference type="EMBL" id="LFYR01000932">
    <property type="protein sequence ID" value="KMZ67091.1"/>
    <property type="molecule type" value="Genomic_DNA"/>
</dbReference>
<feature type="compositionally biased region" description="Polar residues" evidence="8">
    <location>
        <begin position="635"/>
        <end position="647"/>
    </location>
</feature>
<name>A0A0K9PDQ0_ZOSMR</name>
<dbReference type="SUPFAM" id="SSF52540">
    <property type="entry name" value="P-loop containing nucleoside triphosphate hydrolases"/>
    <property type="match status" value="2"/>
</dbReference>
<dbReference type="GO" id="GO:0000785">
    <property type="term" value="C:chromatin"/>
    <property type="evidence" value="ECO:0000318"/>
    <property type="project" value="GO_Central"/>
</dbReference>
<organism evidence="12 13">
    <name type="scientific">Zostera marina</name>
    <name type="common">Eelgrass</name>
    <dbReference type="NCBI Taxonomy" id="29655"/>
    <lineage>
        <taxon>Eukaryota</taxon>
        <taxon>Viridiplantae</taxon>
        <taxon>Streptophyta</taxon>
        <taxon>Embryophyta</taxon>
        <taxon>Tracheophyta</taxon>
        <taxon>Spermatophyta</taxon>
        <taxon>Magnoliopsida</taxon>
        <taxon>Liliopsida</taxon>
        <taxon>Zosteraceae</taxon>
        <taxon>Zostera</taxon>
    </lineage>
</organism>
<dbReference type="PROSITE" id="PS51192">
    <property type="entry name" value="HELICASE_ATP_BIND_1"/>
    <property type="match status" value="1"/>
</dbReference>
<dbReference type="OMA" id="PCERNGF"/>
<evidence type="ECO:0000256" key="4">
    <source>
        <dbReference type="ARBA" id="ARBA00022806"/>
    </source>
</evidence>
<feature type="region of interest" description="Disordered" evidence="8">
    <location>
        <begin position="3297"/>
        <end position="3339"/>
    </location>
</feature>
<protein>
    <recommendedName>
        <fullName evidence="14">Chromatin structure-remodeling complex protein SYD</fullName>
    </recommendedName>
</protein>
<dbReference type="GO" id="GO:0003677">
    <property type="term" value="F:DNA binding"/>
    <property type="evidence" value="ECO:0000318"/>
    <property type="project" value="GO_Central"/>
</dbReference>
<dbReference type="SMART" id="SM00487">
    <property type="entry name" value="DEXDc"/>
    <property type="match status" value="1"/>
</dbReference>
<reference evidence="13" key="1">
    <citation type="journal article" date="2016" name="Nature">
        <title>The genome of the seagrass Zostera marina reveals angiosperm adaptation to the sea.</title>
        <authorList>
            <person name="Olsen J.L."/>
            <person name="Rouze P."/>
            <person name="Verhelst B."/>
            <person name="Lin Y.-C."/>
            <person name="Bayer T."/>
            <person name="Collen J."/>
            <person name="Dattolo E."/>
            <person name="De Paoli E."/>
            <person name="Dittami S."/>
            <person name="Maumus F."/>
            <person name="Michel G."/>
            <person name="Kersting A."/>
            <person name="Lauritano C."/>
            <person name="Lohaus R."/>
            <person name="Toepel M."/>
            <person name="Tonon T."/>
            <person name="Vanneste K."/>
            <person name="Amirebrahimi M."/>
            <person name="Brakel J."/>
            <person name="Bostroem C."/>
            <person name="Chovatia M."/>
            <person name="Grimwood J."/>
            <person name="Jenkins J.W."/>
            <person name="Jueterbock A."/>
            <person name="Mraz A."/>
            <person name="Stam W.T."/>
            <person name="Tice H."/>
            <person name="Bornberg-Bauer E."/>
            <person name="Green P.J."/>
            <person name="Pearson G.A."/>
            <person name="Procaccini G."/>
            <person name="Duarte C.M."/>
            <person name="Schmutz J."/>
            <person name="Reusch T.B.H."/>
            <person name="Van de Peer Y."/>
        </authorList>
    </citation>
    <scope>NUCLEOTIDE SEQUENCE [LARGE SCALE GENOMIC DNA]</scope>
    <source>
        <strain evidence="13">cv. Finnish</strain>
    </source>
</reference>